<evidence type="ECO:0000313" key="2">
    <source>
        <dbReference type="EMBL" id="OJT06719.1"/>
    </source>
</evidence>
<feature type="compositionally biased region" description="Gly residues" evidence="1">
    <location>
        <begin position="171"/>
        <end position="180"/>
    </location>
</feature>
<protein>
    <submittedName>
        <fullName evidence="2">Uncharacterized protein</fullName>
    </submittedName>
</protein>
<evidence type="ECO:0000256" key="1">
    <source>
        <dbReference type="SAM" id="MobiDB-lite"/>
    </source>
</evidence>
<keyword evidence="3" id="KW-1185">Reference proteome</keyword>
<name>A0A1M2VGL9_TRAPU</name>
<proteinExistence type="predicted"/>
<dbReference type="OrthoDB" id="2758283at2759"/>
<feature type="region of interest" description="Disordered" evidence="1">
    <location>
        <begin position="136"/>
        <end position="180"/>
    </location>
</feature>
<dbReference type="EMBL" id="MNAD01001269">
    <property type="protein sequence ID" value="OJT06719.1"/>
    <property type="molecule type" value="Genomic_DNA"/>
</dbReference>
<gene>
    <name evidence="2" type="ORF">TRAPUB_2427</name>
</gene>
<dbReference type="AlphaFoldDB" id="A0A1M2VGL9"/>
<reference evidence="2 3" key="1">
    <citation type="submission" date="2016-10" db="EMBL/GenBank/DDBJ databases">
        <title>Genome sequence of the basidiomycete white-rot fungus Trametes pubescens.</title>
        <authorList>
            <person name="Makela M.R."/>
            <person name="Granchi Z."/>
            <person name="Peng M."/>
            <person name="De Vries R.P."/>
            <person name="Grigoriev I."/>
            <person name="Riley R."/>
            <person name="Hilden K."/>
        </authorList>
    </citation>
    <scope>NUCLEOTIDE SEQUENCE [LARGE SCALE GENOMIC DNA]</scope>
    <source>
        <strain evidence="2 3">FBCC735</strain>
    </source>
</reference>
<accession>A0A1M2VGL9</accession>
<sequence length="180" mass="19331">MAPFVINASSTYFQRLPVNLPTPLNCSEADPASRSLDIGDHRREELSDPCGLARCRRHLVPNTCDGSAEDKYREAAFPRSSDVGKCRFLLALHETNARLEGAADTSIFSPSLNTGSGDDSRAGSHELPGYLGVIGGSIHSFHDEDEDLQSLEFASPQEEEPQPQPQEDIPGSGGDGGHLA</sequence>
<organism evidence="2 3">
    <name type="scientific">Trametes pubescens</name>
    <name type="common">White-rot fungus</name>
    <dbReference type="NCBI Taxonomy" id="154538"/>
    <lineage>
        <taxon>Eukaryota</taxon>
        <taxon>Fungi</taxon>
        <taxon>Dikarya</taxon>
        <taxon>Basidiomycota</taxon>
        <taxon>Agaricomycotina</taxon>
        <taxon>Agaricomycetes</taxon>
        <taxon>Polyporales</taxon>
        <taxon>Polyporaceae</taxon>
        <taxon>Trametes</taxon>
    </lineage>
</organism>
<comment type="caution">
    <text evidence="2">The sequence shown here is derived from an EMBL/GenBank/DDBJ whole genome shotgun (WGS) entry which is preliminary data.</text>
</comment>
<evidence type="ECO:0000313" key="3">
    <source>
        <dbReference type="Proteomes" id="UP000184267"/>
    </source>
</evidence>
<dbReference type="Proteomes" id="UP000184267">
    <property type="component" value="Unassembled WGS sequence"/>
</dbReference>